<proteinExistence type="predicted"/>
<accession>A0ABV5RAP7</accession>
<feature type="transmembrane region" description="Helical" evidence="2">
    <location>
        <begin position="133"/>
        <end position="154"/>
    </location>
</feature>
<dbReference type="EMBL" id="JBHMCG010000097">
    <property type="protein sequence ID" value="MFB9574932.1"/>
    <property type="molecule type" value="Genomic_DNA"/>
</dbReference>
<reference evidence="3 4" key="1">
    <citation type="submission" date="2024-09" db="EMBL/GenBank/DDBJ databases">
        <authorList>
            <person name="Sun Q."/>
            <person name="Mori K."/>
        </authorList>
    </citation>
    <scope>NUCLEOTIDE SEQUENCE [LARGE SCALE GENOMIC DNA]</scope>
    <source>
        <strain evidence="3 4">JCM 3331</strain>
    </source>
</reference>
<sequence length="296" mass="30068">MDYCHPCQRHLNGALACAGCGTPVEALSHYATPVLSGHEPDAEREKTAPPLPAGRRRRSRGAAEPARGGHAHGSRGTRAPGGSRRGGRAESGGSGGPGGREERGDRGNRRGRKGRGVKEGRGRRSRRRRGRTALLAVLGVVLAAGVLSFARLAIEPNGDDHASDYVREATDVTTEPAPDPSSSHDIDGPGPVDGSSLVPVTDAHTSGTRRPAASTGTGAPGGEGSAPPAATTTPSDGAGSATEPPSGPSPSGTPRDPAESGQPTGTTSPPQNPAPPTPTPSPTRTETCWFLFFCSS</sequence>
<evidence type="ECO:0000256" key="1">
    <source>
        <dbReference type="SAM" id="MobiDB-lite"/>
    </source>
</evidence>
<name>A0ABV5RAP7_9ACTN</name>
<organism evidence="3 4">
    <name type="scientific">Streptomyces yanii</name>
    <dbReference type="NCBI Taxonomy" id="78510"/>
    <lineage>
        <taxon>Bacteria</taxon>
        <taxon>Bacillati</taxon>
        <taxon>Actinomycetota</taxon>
        <taxon>Actinomycetes</taxon>
        <taxon>Kitasatosporales</taxon>
        <taxon>Streptomycetaceae</taxon>
        <taxon>Streptomyces</taxon>
    </lineage>
</organism>
<dbReference type="Proteomes" id="UP001589710">
    <property type="component" value="Unassembled WGS sequence"/>
</dbReference>
<evidence type="ECO:0000313" key="4">
    <source>
        <dbReference type="Proteomes" id="UP001589710"/>
    </source>
</evidence>
<feature type="region of interest" description="Disordered" evidence="1">
    <location>
        <begin position="35"/>
        <end position="128"/>
    </location>
</feature>
<feature type="compositionally biased region" description="Basic and acidic residues" evidence="1">
    <location>
        <begin position="38"/>
        <end position="47"/>
    </location>
</feature>
<keyword evidence="2" id="KW-0472">Membrane</keyword>
<feature type="compositionally biased region" description="Low complexity" evidence="1">
    <location>
        <begin position="225"/>
        <end position="254"/>
    </location>
</feature>
<protein>
    <recommendedName>
        <fullName evidence="5">Zinc ribbon domain-containing protein</fullName>
    </recommendedName>
</protein>
<feature type="compositionally biased region" description="Gly residues" evidence="1">
    <location>
        <begin position="89"/>
        <end position="98"/>
    </location>
</feature>
<keyword evidence="2" id="KW-1133">Transmembrane helix</keyword>
<feature type="compositionally biased region" description="Pro residues" evidence="1">
    <location>
        <begin position="270"/>
        <end position="281"/>
    </location>
</feature>
<evidence type="ECO:0000256" key="2">
    <source>
        <dbReference type="SAM" id="Phobius"/>
    </source>
</evidence>
<feature type="compositionally biased region" description="Basic and acidic residues" evidence="1">
    <location>
        <begin position="99"/>
        <end position="108"/>
    </location>
</feature>
<comment type="caution">
    <text evidence="3">The sequence shown here is derived from an EMBL/GenBank/DDBJ whole genome shotgun (WGS) entry which is preliminary data.</text>
</comment>
<feature type="region of interest" description="Disordered" evidence="1">
    <location>
        <begin position="170"/>
        <end position="285"/>
    </location>
</feature>
<evidence type="ECO:0008006" key="5">
    <source>
        <dbReference type="Google" id="ProtNLM"/>
    </source>
</evidence>
<keyword evidence="2" id="KW-0812">Transmembrane</keyword>
<dbReference type="RefSeq" id="WP_345519496.1">
    <property type="nucleotide sequence ID" value="NZ_BAAAXD010000054.1"/>
</dbReference>
<gene>
    <name evidence="3" type="ORF">ACFFTL_22235</name>
</gene>
<keyword evidence="4" id="KW-1185">Reference proteome</keyword>
<evidence type="ECO:0000313" key="3">
    <source>
        <dbReference type="EMBL" id="MFB9574932.1"/>
    </source>
</evidence>